<dbReference type="AlphaFoldDB" id="M1WZB4"/>
<dbReference type="EMBL" id="CAIY01000027">
    <property type="protein sequence ID" value="CCH66653.1"/>
    <property type="molecule type" value="Genomic_DNA"/>
</dbReference>
<evidence type="ECO:0000313" key="1">
    <source>
        <dbReference type="EMBL" id="CCH66653.1"/>
    </source>
</evidence>
<name>M1WZB4_9NOST</name>
<proteinExistence type="predicted"/>
<reference evidence="1 2" key="1">
    <citation type="submission" date="2012-05" db="EMBL/GenBank/DDBJ databases">
        <authorList>
            <person name="Hilton J."/>
        </authorList>
    </citation>
    <scope>NUCLEOTIDE SEQUENCE [LARGE SCALE GENOMIC DNA]</scope>
    <source>
        <strain evidence="1 2">HH01</strain>
    </source>
</reference>
<keyword evidence="2" id="KW-1185">Reference proteome</keyword>
<reference evidence="2" key="2">
    <citation type="submission" date="2016-01" db="EMBL/GenBank/DDBJ databases">
        <title>Diatom-associated endosymboitic cyanobacterium lacks core nitrogen metabolism enzymes.</title>
        <authorList>
            <person name="Hilton J.A."/>
            <person name="Foster R.A."/>
            <person name="Tripp H.J."/>
            <person name="Carter B.J."/>
            <person name="Zehr J.P."/>
            <person name="Villareal T.A."/>
        </authorList>
    </citation>
    <scope>NUCLEOTIDE SEQUENCE [LARGE SCALE GENOMIC DNA]</scope>
    <source>
        <strain evidence="2">HH01</strain>
    </source>
</reference>
<comment type="caution">
    <text evidence="1">The sequence shown here is derived from an EMBL/GenBank/DDBJ whole genome shotgun (WGS) entry which is preliminary data.</text>
</comment>
<evidence type="ECO:0000313" key="2">
    <source>
        <dbReference type="Proteomes" id="UP000053051"/>
    </source>
</evidence>
<sequence length="65" mass="7973">MYYKSHLKWIWDEFELKDIRIKWNNALNLLNKPQSNQLTKRKKIKTNIHVNQRIAYQDAYVGLKL</sequence>
<dbReference type="RefSeq" id="WP_008232383.1">
    <property type="nucleotide sequence ID" value="NZ_CAIY01000027.1"/>
</dbReference>
<dbReference type="Proteomes" id="UP000053051">
    <property type="component" value="Unassembled WGS sequence"/>
</dbReference>
<organism evidence="1 2">
    <name type="scientific">Richelia intracellularis HH01</name>
    <dbReference type="NCBI Taxonomy" id="1165094"/>
    <lineage>
        <taxon>Bacteria</taxon>
        <taxon>Bacillati</taxon>
        <taxon>Cyanobacteriota</taxon>
        <taxon>Cyanophyceae</taxon>
        <taxon>Nostocales</taxon>
        <taxon>Nostocaceae</taxon>
        <taxon>Richelia</taxon>
    </lineage>
</organism>
<accession>M1WZB4</accession>
<protein>
    <submittedName>
        <fullName evidence="1">Uncharacterized protein</fullName>
    </submittedName>
</protein>
<gene>
    <name evidence="1" type="ORF">RINTHH_4980</name>
</gene>